<dbReference type="AlphaFoldDB" id="A0A4P6JQ90"/>
<keyword evidence="1" id="KW-1133">Transmembrane helix</keyword>
<proteinExistence type="predicted"/>
<feature type="transmembrane region" description="Helical" evidence="1">
    <location>
        <begin position="77"/>
        <end position="99"/>
    </location>
</feature>
<organism evidence="2 3">
    <name type="scientific">Ktedonosporobacter rubrisoli</name>
    <dbReference type="NCBI Taxonomy" id="2509675"/>
    <lineage>
        <taxon>Bacteria</taxon>
        <taxon>Bacillati</taxon>
        <taxon>Chloroflexota</taxon>
        <taxon>Ktedonobacteria</taxon>
        <taxon>Ktedonobacterales</taxon>
        <taxon>Ktedonosporobacteraceae</taxon>
        <taxon>Ktedonosporobacter</taxon>
    </lineage>
</organism>
<reference evidence="2 3" key="1">
    <citation type="submission" date="2019-01" db="EMBL/GenBank/DDBJ databases">
        <title>Ktedonosporobacter rubrisoli SCAWS-G2.</title>
        <authorList>
            <person name="Huang Y."/>
            <person name="Yan B."/>
        </authorList>
    </citation>
    <scope>NUCLEOTIDE SEQUENCE [LARGE SCALE GENOMIC DNA]</scope>
    <source>
        <strain evidence="2 3">SCAWS-G2</strain>
    </source>
</reference>
<dbReference type="RefSeq" id="WP_129888633.1">
    <property type="nucleotide sequence ID" value="NZ_CP035758.1"/>
</dbReference>
<gene>
    <name evidence="2" type="ORF">EPA93_16905</name>
</gene>
<evidence type="ECO:0000313" key="2">
    <source>
        <dbReference type="EMBL" id="QBD77578.1"/>
    </source>
</evidence>
<dbReference type="EMBL" id="CP035758">
    <property type="protein sequence ID" value="QBD77578.1"/>
    <property type="molecule type" value="Genomic_DNA"/>
</dbReference>
<name>A0A4P6JQ90_KTERU</name>
<accession>A0A4P6JQ90</accession>
<evidence type="ECO:0000313" key="3">
    <source>
        <dbReference type="Proteomes" id="UP000290365"/>
    </source>
</evidence>
<protein>
    <submittedName>
        <fullName evidence="2">Uncharacterized protein</fullName>
    </submittedName>
</protein>
<dbReference type="KEGG" id="kbs:EPA93_16905"/>
<evidence type="ECO:0000256" key="1">
    <source>
        <dbReference type="SAM" id="Phobius"/>
    </source>
</evidence>
<keyword evidence="1" id="KW-0812">Transmembrane</keyword>
<sequence length="101" mass="10997">MSIMAFLVVLLIVGLTIGCGVVISMYLYSRGAIGTKRFGRVQRLRPALANQEAVAEEQFSMSIGVPNKGPESYLGKWVMIFLSTAVGLSLLIALLMSFMPR</sequence>
<keyword evidence="1" id="KW-0472">Membrane</keyword>
<feature type="transmembrane region" description="Helical" evidence="1">
    <location>
        <begin position="6"/>
        <end position="28"/>
    </location>
</feature>
<keyword evidence="3" id="KW-1185">Reference proteome</keyword>
<dbReference type="Proteomes" id="UP000290365">
    <property type="component" value="Chromosome"/>
</dbReference>